<comment type="similarity">
    <text evidence="1">Belongs to the type-B carboxylesterase/lipase family.</text>
</comment>
<dbReference type="InterPro" id="IPR002018">
    <property type="entry name" value="CarbesteraseB"/>
</dbReference>
<name>A0AAE1HSS1_9NEOP</name>
<evidence type="ECO:0000313" key="5">
    <source>
        <dbReference type="Proteomes" id="UP001219518"/>
    </source>
</evidence>
<dbReference type="InterPro" id="IPR051093">
    <property type="entry name" value="Neuroligin/BSAL"/>
</dbReference>
<reference evidence="4" key="2">
    <citation type="journal article" date="2023" name="BMC Genomics">
        <title>Pest status, molecular evolution, and epigenetic factors derived from the genome assembly of Frankliniella fusca, a thysanopteran phytovirus vector.</title>
        <authorList>
            <person name="Catto M.A."/>
            <person name="Labadie P.E."/>
            <person name="Jacobson A.L."/>
            <person name="Kennedy G.G."/>
            <person name="Srinivasan R."/>
            <person name="Hunt B.G."/>
        </authorList>
    </citation>
    <scope>NUCLEOTIDE SEQUENCE</scope>
    <source>
        <strain evidence="4">PL_HMW_Pooled</strain>
    </source>
</reference>
<dbReference type="Proteomes" id="UP001219518">
    <property type="component" value="Unassembled WGS sequence"/>
</dbReference>
<evidence type="ECO:0000259" key="3">
    <source>
        <dbReference type="Pfam" id="PF00135"/>
    </source>
</evidence>
<reference evidence="4" key="1">
    <citation type="submission" date="2021-07" db="EMBL/GenBank/DDBJ databases">
        <authorList>
            <person name="Catto M.A."/>
            <person name="Jacobson A."/>
            <person name="Kennedy G."/>
            <person name="Labadie P."/>
            <person name="Hunt B.G."/>
            <person name="Srinivasan R."/>
        </authorList>
    </citation>
    <scope>NUCLEOTIDE SEQUENCE</scope>
    <source>
        <strain evidence="4">PL_HMW_Pooled</strain>
        <tissue evidence="4">Head</tissue>
    </source>
</reference>
<dbReference type="PANTHER" id="PTHR43903">
    <property type="entry name" value="NEUROLIGIN"/>
    <property type="match status" value="1"/>
</dbReference>
<organism evidence="4 5">
    <name type="scientific">Frankliniella fusca</name>
    <dbReference type="NCBI Taxonomy" id="407009"/>
    <lineage>
        <taxon>Eukaryota</taxon>
        <taxon>Metazoa</taxon>
        <taxon>Ecdysozoa</taxon>
        <taxon>Arthropoda</taxon>
        <taxon>Hexapoda</taxon>
        <taxon>Insecta</taxon>
        <taxon>Pterygota</taxon>
        <taxon>Neoptera</taxon>
        <taxon>Paraneoptera</taxon>
        <taxon>Thysanoptera</taxon>
        <taxon>Terebrantia</taxon>
        <taxon>Thripoidea</taxon>
        <taxon>Thripidae</taxon>
        <taxon>Frankliniella</taxon>
    </lineage>
</organism>
<dbReference type="Pfam" id="PF00135">
    <property type="entry name" value="COesterase"/>
    <property type="match status" value="1"/>
</dbReference>
<dbReference type="SUPFAM" id="SSF53474">
    <property type="entry name" value="alpha/beta-Hydrolases"/>
    <property type="match status" value="1"/>
</dbReference>
<evidence type="ECO:0000313" key="4">
    <source>
        <dbReference type="EMBL" id="KAK3926800.1"/>
    </source>
</evidence>
<comment type="caution">
    <text evidence="4">The sequence shown here is derived from an EMBL/GenBank/DDBJ whole genome shotgun (WGS) entry which is preliminary data.</text>
</comment>
<feature type="domain" description="Carboxylesterase type B" evidence="3">
    <location>
        <begin position="109"/>
        <end position="170"/>
    </location>
</feature>
<evidence type="ECO:0000256" key="1">
    <source>
        <dbReference type="ARBA" id="ARBA00005964"/>
    </source>
</evidence>
<gene>
    <name evidence="4" type="ORF">KUF71_015136</name>
</gene>
<proteinExistence type="inferred from homology"/>
<dbReference type="AlphaFoldDB" id="A0AAE1HSS1"/>
<dbReference type="InterPro" id="IPR029058">
    <property type="entry name" value="AB_hydrolase_fold"/>
</dbReference>
<evidence type="ECO:0000256" key="2">
    <source>
        <dbReference type="ARBA" id="ARBA00023180"/>
    </source>
</evidence>
<dbReference type="EMBL" id="JAHWGI010001270">
    <property type="protein sequence ID" value="KAK3926800.1"/>
    <property type="molecule type" value="Genomic_DNA"/>
</dbReference>
<keyword evidence="5" id="KW-1185">Reference proteome</keyword>
<sequence length="175" mass="19112">MSNTRAARELCAAGSWVWPGSCEDSGPEPEPALGLRFEPLRQKAGLGDTLPGEGEGGTASFHFPSGHFAVPFPSSGWRGTYKEPLDPYRHSPPAWLHRNVPYVRTRMKVFLPELGKVLVGTRENVRLAPVIVFIHGESYEWNSGNVYDGSVLASYGGVVVVTVNYRLGVLEDKTA</sequence>
<protein>
    <submittedName>
        <fullName evidence="4">Neuroligin-1</fullName>
    </submittedName>
</protein>
<dbReference type="Gene3D" id="3.40.50.1820">
    <property type="entry name" value="alpha/beta hydrolase"/>
    <property type="match status" value="1"/>
</dbReference>
<keyword evidence="2" id="KW-0325">Glycoprotein</keyword>
<accession>A0AAE1HSS1</accession>